<dbReference type="Gene3D" id="1.10.10.10">
    <property type="entry name" value="Winged helix-like DNA-binding domain superfamily/Winged helix DNA-binding domain"/>
    <property type="match status" value="1"/>
</dbReference>
<feature type="domain" description="ANTAR" evidence="2">
    <location>
        <begin position="72"/>
        <end position="133"/>
    </location>
</feature>
<dbReference type="EMBL" id="AOEX01000013">
    <property type="protein sequence ID" value="EME67214.1"/>
    <property type="molecule type" value="Genomic_DNA"/>
</dbReference>
<dbReference type="SMART" id="SM01012">
    <property type="entry name" value="ANTAR"/>
    <property type="match status" value="1"/>
</dbReference>
<dbReference type="Pfam" id="PF03861">
    <property type="entry name" value="ANTAR"/>
    <property type="match status" value="1"/>
</dbReference>
<dbReference type="PATRIC" id="fig|1278076.4.peg.248"/>
<proteinExistence type="predicted"/>
<dbReference type="InterPro" id="IPR005561">
    <property type="entry name" value="ANTAR"/>
</dbReference>
<keyword evidence="4" id="KW-1185">Reference proteome</keyword>
<evidence type="ECO:0000313" key="4">
    <source>
        <dbReference type="Proteomes" id="UP000011731"/>
    </source>
</evidence>
<gene>
    <name evidence="3" type="ORF">G352_01207</name>
</gene>
<dbReference type="InterPro" id="IPR011006">
    <property type="entry name" value="CheY-like_superfamily"/>
</dbReference>
<dbReference type="InterPro" id="IPR036388">
    <property type="entry name" value="WH-like_DNA-bd_sf"/>
</dbReference>
<dbReference type="GO" id="GO:0003723">
    <property type="term" value="F:RNA binding"/>
    <property type="evidence" value="ECO:0007669"/>
    <property type="project" value="InterPro"/>
</dbReference>
<evidence type="ECO:0000259" key="2">
    <source>
        <dbReference type="PROSITE" id="PS50921"/>
    </source>
</evidence>
<dbReference type="AlphaFoldDB" id="M3A409"/>
<feature type="region of interest" description="Disordered" evidence="1">
    <location>
        <begin position="195"/>
        <end position="227"/>
    </location>
</feature>
<sequence>MANEQPGAGSGEPEGDSFERRLREALEHTAREMRDKHASLDCTFEVITHAAVDLIPGVEHAGITLATRAAVAVIAAQREEQFRSALASRDIIGQAKGILMDRFSVDADRAFGLLRQLSQDRNAPLVEIARELAETEHPPQGGTGPSALPVSPFPRCRLGLCGAGRLDGPDDMWCHAEQEARPRCSTTPPTSRPIEWCVRGGAGARSGGTRKGRETAPGRWRCLPRSG</sequence>
<organism evidence="3 4">
    <name type="scientific">Rhodococcus ruber BKS 20-38</name>
    <dbReference type="NCBI Taxonomy" id="1278076"/>
    <lineage>
        <taxon>Bacteria</taxon>
        <taxon>Bacillati</taxon>
        <taxon>Actinomycetota</taxon>
        <taxon>Actinomycetes</taxon>
        <taxon>Mycobacteriales</taxon>
        <taxon>Nocardiaceae</taxon>
        <taxon>Rhodococcus</taxon>
    </lineage>
</organism>
<protein>
    <submittedName>
        <fullName evidence="3">RNA binding sensor regulator</fullName>
    </submittedName>
</protein>
<comment type="caution">
    <text evidence="3">The sequence shown here is derived from an EMBL/GenBank/DDBJ whole genome shotgun (WGS) entry which is preliminary data.</text>
</comment>
<dbReference type="Proteomes" id="UP000011731">
    <property type="component" value="Unassembled WGS sequence"/>
</dbReference>
<dbReference type="PROSITE" id="PS50921">
    <property type="entry name" value="ANTAR"/>
    <property type="match status" value="1"/>
</dbReference>
<reference evidence="3 4" key="1">
    <citation type="journal article" date="2013" name="Genome Announc.">
        <title>Draft Genome Sequence of Rhodococcus ruber Strain BKS 20-38.</title>
        <authorList>
            <person name="Bala M."/>
            <person name="Kumar S."/>
            <person name="Raghava G.P."/>
            <person name="Mayilraj S."/>
        </authorList>
    </citation>
    <scope>NUCLEOTIDE SEQUENCE [LARGE SCALE GENOMIC DNA]</scope>
    <source>
        <strain evidence="3 4">BKS 20-38</strain>
    </source>
</reference>
<evidence type="ECO:0000256" key="1">
    <source>
        <dbReference type="SAM" id="MobiDB-lite"/>
    </source>
</evidence>
<accession>M3A409</accession>
<dbReference type="SUPFAM" id="SSF52172">
    <property type="entry name" value="CheY-like"/>
    <property type="match status" value="1"/>
</dbReference>
<evidence type="ECO:0000313" key="3">
    <source>
        <dbReference type="EMBL" id="EME67214.1"/>
    </source>
</evidence>
<name>M3A409_9NOCA</name>